<keyword evidence="5" id="KW-0347">Helicase</keyword>
<dbReference type="GO" id="GO:0016787">
    <property type="term" value="F:hydrolase activity"/>
    <property type="evidence" value="ECO:0007669"/>
    <property type="project" value="UniProtKB-KW"/>
</dbReference>
<dbReference type="OrthoDB" id="10265785at2759"/>
<dbReference type="OMA" id="FGCQALV"/>
<evidence type="ECO:0000256" key="15">
    <source>
        <dbReference type="SAM" id="MobiDB-lite"/>
    </source>
</evidence>
<dbReference type="STRING" id="578459.A0A0P9EM89"/>
<dbReference type="Pfam" id="PF00270">
    <property type="entry name" value="DEAD"/>
    <property type="match status" value="1"/>
</dbReference>
<dbReference type="CDD" id="cd18787">
    <property type="entry name" value="SF2_C_DEAD"/>
    <property type="match status" value="1"/>
</dbReference>
<keyword evidence="8" id="KW-0648">Protein biosynthesis</keyword>
<keyword evidence="4" id="KW-0378">Hydrolase</keyword>
<gene>
    <name evidence="19" type="ORF">RHOBADRAFT_46472</name>
</gene>
<feature type="compositionally biased region" description="Low complexity" evidence="15">
    <location>
        <begin position="497"/>
        <end position="514"/>
    </location>
</feature>
<evidence type="ECO:0000256" key="12">
    <source>
        <dbReference type="ARBA" id="ARBA00032223"/>
    </source>
</evidence>
<evidence type="ECO:0000256" key="1">
    <source>
        <dbReference type="ARBA" id="ARBA00012552"/>
    </source>
</evidence>
<dbReference type="FunFam" id="3.40.50.300:FF:000031">
    <property type="entry name" value="Eukaryotic initiation factor 4A-III"/>
    <property type="match status" value="1"/>
</dbReference>
<feature type="domain" description="Helicase C-terminal" evidence="17">
    <location>
        <begin position="254"/>
        <end position="415"/>
    </location>
</feature>
<feature type="compositionally biased region" description="Low complexity" evidence="15">
    <location>
        <begin position="1"/>
        <end position="20"/>
    </location>
</feature>
<evidence type="ECO:0000313" key="19">
    <source>
        <dbReference type="EMBL" id="KPV72884.1"/>
    </source>
</evidence>
<dbReference type="Proteomes" id="UP000053890">
    <property type="component" value="Unassembled WGS sequence"/>
</dbReference>
<dbReference type="Pfam" id="PF00271">
    <property type="entry name" value="Helicase_C"/>
    <property type="match status" value="1"/>
</dbReference>
<evidence type="ECO:0000256" key="6">
    <source>
        <dbReference type="ARBA" id="ARBA00022840"/>
    </source>
</evidence>
<organism evidence="19 20">
    <name type="scientific">Rhodotorula graminis (strain WP1)</name>
    <dbReference type="NCBI Taxonomy" id="578459"/>
    <lineage>
        <taxon>Eukaryota</taxon>
        <taxon>Fungi</taxon>
        <taxon>Dikarya</taxon>
        <taxon>Basidiomycota</taxon>
        <taxon>Pucciniomycotina</taxon>
        <taxon>Microbotryomycetes</taxon>
        <taxon>Sporidiobolales</taxon>
        <taxon>Sporidiobolaceae</taxon>
        <taxon>Rhodotorula</taxon>
    </lineage>
</organism>
<dbReference type="SMART" id="SM00490">
    <property type="entry name" value="HELICc"/>
    <property type="match status" value="1"/>
</dbReference>
<dbReference type="GO" id="GO:0003743">
    <property type="term" value="F:translation initiation factor activity"/>
    <property type="evidence" value="ECO:0007669"/>
    <property type="project" value="UniProtKB-KW"/>
</dbReference>
<proteinExistence type="inferred from homology"/>
<feature type="domain" description="Helicase ATP-binding" evidence="16">
    <location>
        <begin position="73"/>
        <end position="243"/>
    </location>
</feature>
<dbReference type="PROSITE" id="PS51195">
    <property type="entry name" value="Q_MOTIF"/>
    <property type="match status" value="1"/>
</dbReference>
<dbReference type="Gene3D" id="3.40.50.300">
    <property type="entry name" value="P-loop containing nucleotide triphosphate hydrolases"/>
    <property type="match status" value="2"/>
</dbReference>
<evidence type="ECO:0000256" key="3">
    <source>
        <dbReference type="ARBA" id="ARBA00022741"/>
    </source>
</evidence>
<dbReference type="PROSITE" id="PS51194">
    <property type="entry name" value="HELICASE_CTER"/>
    <property type="match status" value="1"/>
</dbReference>
<evidence type="ECO:0000256" key="10">
    <source>
        <dbReference type="ARBA" id="ARBA00024412"/>
    </source>
</evidence>
<dbReference type="EC" id="3.6.4.13" evidence="1"/>
<protein>
    <recommendedName>
        <fullName evidence="10">ATP-dependent RNA helicase eIF4A</fullName>
        <ecNumber evidence="1">3.6.4.13</ecNumber>
    </recommendedName>
    <alternativeName>
        <fullName evidence="12">Eukaryotic initiation factor 4A</fullName>
    </alternativeName>
</protein>
<dbReference type="InterPro" id="IPR027417">
    <property type="entry name" value="P-loop_NTPase"/>
</dbReference>
<dbReference type="GO" id="GO:0005524">
    <property type="term" value="F:ATP binding"/>
    <property type="evidence" value="ECO:0007669"/>
    <property type="project" value="UniProtKB-KW"/>
</dbReference>
<dbReference type="CDD" id="cd18046">
    <property type="entry name" value="DEADc_EIF4AII_EIF4AI_DDX2"/>
    <property type="match status" value="1"/>
</dbReference>
<comment type="catalytic activity">
    <reaction evidence="13">
        <text>ATP + H2O = ADP + phosphate + H(+)</text>
        <dbReference type="Rhea" id="RHEA:13065"/>
        <dbReference type="ChEBI" id="CHEBI:15377"/>
        <dbReference type="ChEBI" id="CHEBI:15378"/>
        <dbReference type="ChEBI" id="CHEBI:30616"/>
        <dbReference type="ChEBI" id="CHEBI:43474"/>
        <dbReference type="ChEBI" id="CHEBI:456216"/>
        <dbReference type="EC" id="3.6.4.13"/>
    </reaction>
</comment>
<comment type="function">
    <text evidence="11">ATP-dependent RNA helicase which is a subunit of the eIF4F complex involved in cap recognition and is required for mRNA binding to ribosome. In the current model of translation initiation, eIF4A unwinds RNA secondary structures in the 5'-UTR of mRNAs which is necessary to allow efficient binding of the small ribosomal subunit, and subsequent scanning for the initiator codon.</text>
</comment>
<dbReference type="GeneID" id="28975242"/>
<evidence type="ECO:0000256" key="9">
    <source>
        <dbReference type="ARBA" id="ARBA00024352"/>
    </source>
</evidence>
<dbReference type="InterPro" id="IPR001650">
    <property type="entry name" value="Helicase_C-like"/>
</dbReference>
<keyword evidence="20" id="KW-1185">Reference proteome</keyword>
<dbReference type="PANTHER" id="PTHR47958">
    <property type="entry name" value="ATP-DEPENDENT RNA HELICASE DBP3"/>
    <property type="match status" value="1"/>
</dbReference>
<evidence type="ECO:0000256" key="11">
    <source>
        <dbReference type="ARBA" id="ARBA00024769"/>
    </source>
</evidence>
<dbReference type="InterPro" id="IPR044728">
    <property type="entry name" value="EIF4A_DEADc"/>
</dbReference>
<evidence type="ECO:0000256" key="14">
    <source>
        <dbReference type="PROSITE-ProRule" id="PRU00552"/>
    </source>
</evidence>
<dbReference type="SMART" id="SM00487">
    <property type="entry name" value="DEXDc"/>
    <property type="match status" value="1"/>
</dbReference>
<dbReference type="InterPro" id="IPR014014">
    <property type="entry name" value="RNA_helicase_DEAD_Q_motif"/>
</dbReference>
<feature type="region of interest" description="Disordered" evidence="15">
    <location>
        <begin position="1"/>
        <end position="23"/>
    </location>
</feature>
<evidence type="ECO:0000256" key="2">
    <source>
        <dbReference type="ARBA" id="ARBA00022540"/>
    </source>
</evidence>
<evidence type="ECO:0000256" key="13">
    <source>
        <dbReference type="ARBA" id="ARBA00047984"/>
    </source>
</evidence>
<evidence type="ECO:0000256" key="8">
    <source>
        <dbReference type="ARBA" id="ARBA00022917"/>
    </source>
</evidence>
<keyword evidence="2" id="KW-0396">Initiation factor</keyword>
<sequence>MADSAAPAAKPEAPAAEAPAQTGGLENPEEALIESNWDQVVDNFDDMNLRPELLRGIYAYGFERPSAIQQRAIMPVVAGHDVIAQAQSGTGKTATFSVSILQSIDVSLKQPQALVLAPTRELAQQIQKVVVALGDYMNIECFAAVGGTSVREAMAKLQEGVHVIVGTPGRVFDMIQRRALKTDHIKIFCLDEADEMLSRGFKDQIYDVFQLLPPTTQVVLLSATMPADVLEVTTKFMRDPIRILVKRDELTLEGIKQFYIAVEKEDWKLETLSDLYETVTITQAVIFCNTRRKVDWLTEKLQAREFTVSAMHGDMEQGQREVIMKEFRSGSSRVLITTDLLARGIDVQQVSLVINYDLPSSRENYIHRIGRGGRFGRKGVAINFVTTEDVPALRDIERFYNTQIDEMPMNVADLLTNSTMFLCLPIVFGVNTKLKQEGDEVRPCQNCHNRSCVKVKRSKRFELFWVPLIPLGSKHVWMCHICKVSYAADPAEKDAPASAQHAAAAPHGGQPAPGRGYDVGYQGQGAKV</sequence>
<evidence type="ECO:0000256" key="4">
    <source>
        <dbReference type="ARBA" id="ARBA00022801"/>
    </source>
</evidence>
<feature type="domain" description="DEAD-box RNA helicase Q" evidence="18">
    <location>
        <begin position="42"/>
        <end position="70"/>
    </location>
</feature>
<evidence type="ECO:0000259" key="18">
    <source>
        <dbReference type="PROSITE" id="PS51195"/>
    </source>
</evidence>
<keyword evidence="7" id="KW-0694">RNA-binding</keyword>
<dbReference type="SUPFAM" id="SSF52540">
    <property type="entry name" value="P-loop containing nucleoside triphosphate hydrolases"/>
    <property type="match status" value="1"/>
</dbReference>
<reference evidence="19 20" key="1">
    <citation type="journal article" date="2015" name="Front. Microbiol.">
        <title>Genome sequence of the plant growth promoting endophytic yeast Rhodotorula graminis WP1.</title>
        <authorList>
            <person name="Firrincieli A."/>
            <person name="Otillar R."/>
            <person name="Salamov A."/>
            <person name="Schmutz J."/>
            <person name="Khan Z."/>
            <person name="Redman R.S."/>
            <person name="Fleck N.D."/>
            <person name="Lindquist E."/>
            <person name="Grigoriev I.V."/>
            <person name="Doty S.L."/>
        </authorList>
    </citation>
    <scope>NUCLEOTIDE SEQUENCE [LARGE SCALE GENOMIC DNA]</scope>
    <source>
        <strain evidence="19 20">WP1</strain>
    </source>
</reference>
<evidence type="ECO:0000259" key="16">
    <source>
        <dbReference type="PROSITE" id="PS51192"/>
    </source>
</evidence>
<dbReference type="GO" id="GO:0003723">
    <property type="term" value="F:RNA binding"/>
    <property type="evidence" value="ECO:0007669"/>
    <property type="project" value="UniProtKB-KW"/>
</dbReference>
<accession>A0A0P9EM89</accession>
<keyword evidence="6" id="KW-0067">ATP-binding</keyword>
<evidence type="ECO:0000313" key="20">
    <source>
        <dbReference type="Proteomes" id="UP000053890"/>
    </source>
</evidence>
<dbReference type="EMBL" id="KQ474085">
    <property type="protein sequence ID" value="KPV72884.1"/>
    <property type="molecule type" value="Genomic_DNA"/>
</dbReference>
<dbReference type="FunFam" id="3.40.50.300:FF:000089">
    <property type="entry name" value="Eukaryotic initiation factor 4A-II"/>
    <property type="match status" value="1"/>
</dbReference>
<name>A0A0P9EM89_RHOGW</name>
<evidence type="ECO:0000256" key="5">
    <source>
        <dbReference type="ARBA" id="ARBA00022806"/>
    </source>
</evidence>
<dbReference type="AlphaFoldDB" id="A0A0P9EM89"/>
<dbReference type="RefSeq" id="XP_018268933.1">
    <property type="nucleotide sequence ID" value="XM_018414794.1"/>
</dbReference>
<dbReference type="PROSITE" id="PS51192">
    <property type="entry name" value="HELICASE_ATP_BIND_1"/>
    <property type="match status" value="1"/>
</dbReference>
<dbReference type="InterPro" id="IPR014001">
    <property type="entry name" value="Helicase_ATP-bd"/>
</dbReference>
<feature type="region of interest" description="Disordered" evidence="15">
    <location>
        <begin position="497"/>
        <end position="528"/>
    </location>
</feature>
<evidence type="ECO:0000256" key="7">
    <source>
        <dbReference type="ARBA" id="ARBA00022884"/>
    </source>
</evidence>
<dbReference type="GO" id="GO:0003724">
    <property type="term" value="F:RNA helicase activity"/>
    <property type="evidence" value="ECO:0007669"/>
    <property type="project" value="UniProtKB-EC"/>
</dbReference>
<keyword evidence="3" id="KW-0547">Nucleotide-binding</keyword>
<evidence type="ECO:0000259" key="17">
    <source>
        <dbReference type="PROSITE" id="PS51194"/>
    </source>
</evidence>
<dbReference type="InterPro" id="IPR011545">
    <property type="entry name" value="DEAD/DEAH_box_helicase_dom"/>
</dbReference>
<comment type="similarity">
    <text evidence="9">Belongs to the DEAD box helicase family. eIF4A subfamily.</text>
</comment>
<feature type="short sequence motif" description="Q motif" evidence="14">
    <location>
        <begin position="42"/>
        <end position="70"/>
    </location>
</feature>